<dbReference type="GO" id="GO:0005829">
    <property type="term" value="C:cytosol"/>
    <property type="evidence" value="ECO:0007669"/>
    <property type="project" value="TreeGrafter"/>
</dbReference>
<gene>
    <name evidence="11" type="ORF">BU251_05090</name>
</gene>
<dbReference type="GO" id="GO:0004399">
    <property type="term" value="F:histidinol dehydrogenase activity"/>
    <property type="evidence" value="ECO:0007669"/>
    <property type="project" value="InterPro"/>
</dbReference>
<dbReference type="PIRSF" id="PIRSF000099">
    <property type="entry name" value="Histidinol_dh"/>
    <property type="match status" value="1"/>
</dbReference>
<keyword evidence="7" id="KW-0520">NAD</keyword>
<dbReference type="GO" id="GO:0051287">
    <property type="term" value="F:NAD binding"/>
    <property type="evidence" value="ECO:0007669"/>
    <property type="project" value="InterPro"/>
</dbReference>
<name>A0A410P4L4_VELA1</name>
<feature type="binding site" evidence="9">
    <location>
        <position position="401"/>
    </location>
    <ligand>
        <name>Zn(2+)</name>
        <dbReference type="ChEBI" id="CHEBI:29105"/>
    </ligand>
</feature>
<dbReference type="NCBIfam" id="TIGR00069">
    <property type="entry name" value="hisD"/>
    <property type="match status" value="1"/>
</dbReference>
<accession>A0A410P4L4</accession>
<dbReference type="FunFam" id="3.40.50.1980:FF:000026">
    <property type="entry name" value="Histidinol dehydrogenase"/>
    <property type="match status" value="1"/>
</dbReference>
<keyword evidence="2 9" id="KW-0479">Metal-binding</keyword>
<evidence type="ECO:0000256" key="10">
    <source>
        <dbReference type="RuleBase" id="RU004175"/>
    </source>
</evidence>
<dbReference type="OrthoDB" id="9805269at2"/>
<evidence type="ECO:0000256" key="7">
    <source>
        <dbReference type="PIRSR" id="PIRSR000099-2"/>
    </source>
</evidence>
<dbReference type="KEGG" id="vai:BU251_05090"/>
<dbReference type="Pfam" id="PF00815">
    <property type="entry name" value="Histidinol_dh"/>
    <property type="match status" value="1"/>
</dbReference>
<reference evidence="11 12" key="1">
    <citation type="submission" date="2017-01" db="EMBL/GenBank/DDBJ databases">
        <title>First insights into the biology of 'candidatus Vampirococcus archaeovorus'.</title>
        <authorList>
            <person name="Kizina J."/>
            <person name="Jordan S."/>
            <person name="Stueber K."/>
            <person name="Reinhardt R."/>
            <person name="Harder J."/>
        </authorList>
    </citation>
    <scope>NUCLEOTIDE SEQUENCE [LARGE SCALE GENOMIC DNA]</scope>
    <source>
        <strain evidence="11 12">LiM</strain>
    </source>
</reference>
<evidence type="ECO:0000256" key="1">
    <source>
        <dbReference type="ARBA" id="ARBA00010178"/>
    </source>
</evidence>
<evidence type="ECO:0000256" key="9">
    <source>
        <dbReference type="PIRSR" id="PIRSR000099-4"/>
    </source>
</evidence>
<keyword evidence="12" id="KW-1185">Reference proteome</keyword>
<feature type="binding site" evidence="8">
    <location>
        <position position="342"/>
    </location>
    <ligand>
        <name>substrate</name>
    </ligand>
</feature>
<dbReference type="FunFam" id="3.40.50.1980:FF:000001">
    <property type="entry name" value="Histidinol dehydrogenase"/>
    <property type="match status" value="1"/>
</dbReference>
<evidence type="ECO:0000256" key="2">
    <source>
        <dbReference type="ARBA" id="ARBA00022723"/>
    </source>
</evidence>
<comment type="similarity">
    <text evidence="1 5 10">Belongs to the histidinol dehydrogenase family.</text>
</comment>
<dbReference type="RefSeq" id="WP_128699825.1">
    <property type="nucleotide sequence ID" value="NZ_CP019384.1"/>
</dbReference>
<dbReference type="InterPro" id="IPR022695">
    <property type="entry name" value="Histidinol_DH_monofunct"/>
</dbReference>
<feature type="binding site" evidence="8">
    <location>
        <position position="309"/>
    </location>
    <ligand>
        <name>substrate</name>
    </ligand>
</feature>
<feature type="binding site" evidence="8">
    <location>
        <position position="259"/>
    </location>
    <ligand>
        <name>substrate</name>
    </ligand>
</feature>
<feature type="binding site" evidence="9">
    <location>
        <position position="256"/>
    </location>
    <ligand>
        <name>Zn(2+)</name>
        <dbReference type="ChEBI" id="CHEBI:29105"/>
    </ligand>
</feature>
<evidence type="ECO:0000256" key="5">
    <source>
        <dbReference type="PIRNR" id="PIRNR000099"/>
    </source>
</evidence>
<feature type="binding site" evidence="8">
    <location>
        <position position="401"/>
    </location>
    <ligand>
        <name>substrate</name>
    </ligand>
</feature>
<feature type="binding site" evidence="9">
    <location>
        <position position="342"/>
    </location>
    <ligand>
        <name>Zn(2+)</name>
        <dbReference type="ChEBI" id="CHEBI:29105"/>
    </ligand>
</feature>
<evidence type="ECO:0000256" key="8">
    <source>
        <dbReference type="PIRSR" id="PIRSR000099-3"/>
    </source>
</evidence>
<dbReference type="AlphaFoldDB" id="A0A410P4L4"/>
<dbReference type="InterPro" id="IPR016161">
    <property type="entry name" value="Ald_DH/histidinol_DH"/>
</dbReference>
<evidence type="ECO:0000313" key="11">
    <source>
        <dbReference type="EMBL" id="QAT17147.1"/>
    </source>
</evidence>
<dbReference type="Gene3D" id="3.40.50.1980">
    <property type="entry name" value="Nitrogenase molybdenum iron protein domain"/>
    <property type="match status" value="2"/>
</dbReference>
<dbReference type="EMBL" id="CP019384">
    <property type="protein sequence ID" value="QAT17147.1"/>
    <property type="molecule type" value="Genomic_DNA"/>
</dbReference>
<dbReference type="CDD" id="cd06572">
    <property type="entry name" value="Histidinol_dh"/>
    <property type="match status" value="1"/>
</dbReference>
<evidence type="ECO:0000256" key="4">
    <source>
        <dbReference type="ARBA" id="ARBA00023002"/>
    </source>
</evidence>
<protein>
    <submittedName>
        <fullName evidence="11">Histidinol dehydrogenase</fullName>
    </submittedName>
</protein>
<feature type="binding site" evidence="7">
    <location>
        <position position="126"/>
    </location>
    <ligand>
        <name>NAD(+)</name>
        <dbReference type="ChEBI" id="CHEBI:57540"/>
    </ligand>
</feature>
<dbReference type="GO" id="GO:0000105">
    <property type="term" value="P:L-histidine biosynthetic process"/>
    <property type="evidence" value="ECO:0007669"/>
    <property type="project" value="InterPro"/>
</dbReference>
<feature type="binding site" evidence="8">
    <location>
        <position position="256"/>
    </location>
    <ligand>
        <name>substrate</name>
    </ligand>
</feature>
<dbReference type="GO" id="GO:0046872">
    <property type="term" value="F:metal ion binding"/>
    <property type="evidence" value="ECO:0007669"/>
    <property type="project" value="UniProtKB-KW"/>
</dbReference>
<feature type="binding site" evidence="8">
    <location>
        <position position="396"/>
    </location>
    <ligand>
        <name>substrate</name>
    </ligand>
</feature>
<keyword evidence="4 5" id="KW-0560">Oxidoreductase</keyword>
<feature type="binding site" evidence="9">
    <location>
        <position position="259"/>
    </location>
    <ligand>
        <name>Zn(2+)</name>
        <dbReference type="ChEBI" id="CHEBI:29105"/>
    </ligand>
</feature>
<dbReference type="PRINTS" id="PR00083">
    <property type="entry name" value="HOLDHDRGNASE"/>
</dbReference>
<evidence type="ECO:0000256" key="3">
    <source>
        <dbReference type="ARBA" id="ARBA00022833"/>
    </source>
</evidence>
<dbReference type="PANTHER" id="PTHR21256:SF2">
    <property type="entry name" value="HISTIDINE BIOSYNTHESIS TRIFUNCTIONAL PROTEIN"/>
    <property type="match status" value="1"/>
</dbReference>
<evidence type="ECO:0000256" key="6">
    <source>
        <dbReference type="PIRSR" id="PIRSR000099-1"/>
    </source>
</evidence>
<dbReference type="PANTHER" id="PTHR21256">
    <property type="entry name" value="HISTIDINOL DEHYDROGENASE HDH"/>
    <property type="match status" value="1"/>
</dbReference>
<keyword evidence="3 9" id="KW-0862">Zinc</keyword>
<dbReference type="Gene3D" id="1.20.5.1300">
    <property type="match status" value="1"/>
</dbReference>
<dbReference type="SUPFAM" id="SSF53720">
    <property type="entry name" value="ALDH-like"/>
    <property type="match status" value="1"/>
</dbReference>
<organism evidence="11 12">
    <name type="scientific">Velamenicoccus archaeovorus</name>
    <dbReference type="NCBI Taxonomy" id="1930593"/>
    <lineage>
        <taxon>Bacteria</taxon>
        <taxon>Pseudomonadati</taxon>
        <taxon>Candidatus Omnitrophota</taxon>
        <taxon>Candidatus Velamenicoccus</taxon>
    </lineage>
</organism>
<feature type="active site" description="Proton acceptor" evidence="6">
    <location>
        <position position="308"/>
    </location>
</feature>
<feature type="binding site" evidence="7">
    <location>
        <position position="211"/>
    </location>
    <ligand>
        <name>NAD(+)</name>
        <dbReference type="ChEBI" id="CHEBI:57540"/>
    </ligand>
</feature>
<feature type="binding site" evidence="7">
    <location>
        <position position="188"/>
    </location>
    <ligand>
        <name>NAD(+)</name>
        <dbReference type="ChEBI" id="CHEBI:57540"/>
    </ligand>
</feature>
<sequence>MRIIKPQSREFEKLVNRASFMQKRRIQSSVEKIIRGVRMGGDEAVLKYTHRFDGVKFSPRQMRVSEAEKSAAFQDMKPEFIATLKKIIANVSAFYTTQDKKFRRKTGRDGVFLGEKIDPLGRVGVYVPAGTAPLVSCVYMSVLPARIAGVQDIVLVTPPDASGHVNPNILVIADLLKVNEIYKIGGAQAIAALAYGTKTIRRVDKIVGPGNLYVTEAKRQVFGFVDIDMLAGPTELVVIANRNCNVQYVLADLAAQAEHAGGLAILVTPSKSLAKQVRHALPGRDDGYVVLVKNMDEAVDVSNLIAPEHLEILTNNPRKFIKRIKNTGAAFLGPFSPVALGDYYAGPSHVLPTAGSARFFSGLCTKDFLRSTHIISYSRKALEESKPHIEKLCQIEGLSKHFESVKKRFE</sequence>
<feature type="active site" description="Proton acceptor" evidence="6">
    <location>
        <position position="309"/>
    </location>
</feature>
<dbReference type="InterPro" id="IPR012131">
    <property type="entry name" value="Hstdl_DH"/>
</dbReference>
<comment type="cofactor">
    <cofactor evidence="9">
        <name>Zn(2+)</name>
        <dbReference type="ChEBI" id="CHEBI:29105"/>
    </cofactor>
    <text evidence="9">Binds 1 zinc ion per subunit.</text>
</comment>
<feature type="binding site" evidence="8">
    <location>
        <position position="234"/>
    </location>
    <ligand>
        <name>substrate</name>
    </ligand>
</feature>
<proteinExistence type="inferred from homology"/>
<dbReference type="Proteomes" id="UP000287243">
    <property type="component" value="Chromosome"/>
</dbReference>
<evidence type="ECO:0000313" key="12">
    <source>
        <dbReference type="Proteomes" id="UP000287243"/>
    </source>
</evidence>